<evidence type="ECO:0000256" key="1">
    <source>
        <dbReference type="SAM" id="SignalP"/>
    </source>
</evidence>
<evidence type="ECO:0000259" key="2">
    <source>
        <dbReference type="Pfam" id="PF13731"/>
    </source>
</evidence>
<feature type="signal peptide" evidence="1">
    <location>
        <begin position="1"/>
        <end position="26"/>
    </location>
</feature>
<dbReference type="AlphaFoldDB" id="A0A242K821"/>
<evidence type="ECO:0000313" key="5">
    <source>
        <dbReference type="Proteomes" id="UP000195141"/>
    </source>
</evidence>
<keyword evidence="1" id="KW-0732">Signal</keyword>
<dbReference type="EMBL" id="NGMM01000003">
    <property type="protein sequence ID" value="OTP16075.1"/>
    <property type="molecule type" value="Genomic_DNA"/>
</dbReference>
<gene>
    <name evidence="3" type="ORF">A5888_002289</name>
    <name evidence="4" type="ORF">A5888_004168</name>
</gene>
<keyword evidence="5" id="KW-1185">Reference proteome</keyword>
<protein>
    <recommendedName>
        <fullName evidence="2">WxL domain-containing protein</fullName>
    </recommendedName>
</protein>
<reference evidence="3" key="1">
    <citation type="submission" date="2017-05" db="EMBL/GenBank/DDBJ databases">
        <title>The Genome Sequence of Enterococcus sp. 9E7_DIV0242.</title>
        <authorList>
            <consortium name="The Broad Institute Genomics Platform"/>
            <consortium name="The Broad Institute Genomic Center for Infectious Diseases"/>
            <person name="Earl A."/>
            <person name="Manson A."/>
            <person name="Schwartman J."/>
            <person name="Gilmore M."/>
            <person name="Abouelleil A."/>
            <person name="Cao P."/>
            <person name="Chapman S."/>
            <person name="Cusick C."/>
            <person name="Shea T."/>
            <person name="Young S."/>
            <person name="Neafsey D."/>
            <person name="Nusbaum C."/>
            <person name="Birren B."/>
        </authorList>
    </citation>
    <scope>NUCLEOTIDE SEQUENCE [LARGE SCALE GENOMIC DNA]</scope>
    <source>
        <strain evidence="3">9E7_DIV0242</strain>
    </source>
</reference>
<reference evidence="4" key="3">
    <citation type="submission" date="2024-03" db="EMBL/GenBank/DDBJ databases">
        <title>The Genome Sequence of Enterococcus sp. DIV0242b.</title>
        <authorList>
            <consortium name="The Broad Institute Genomics Platform"/>
            <consortium name="The Broad Institute Microbial Omics Core"/>
            <consortium name="The Broad Institute Genomic Center for Infectious Diseases"/>
            <person name="Earl A."/>
            <person name="Manson A."/>
            <person name="Gilmore M."/>
            <person name="Schwartman J."/>
            <person name="Shea T."/>
            <person name="Abouelleil A."/>
            <person name="Cao P."/>
            <person name="Chapman S."/>
            <person name="Cusick C."/>
            <person name="Young S."/>
            <person name="Neafsey D."/>
            <person name="Nusbaum C."/>
            <person name="Birren B."/>
        </authorList>
    </citation>
    <scope>NUCLEOTIDE SEQUENCE</scope>
    <source>
        <strain evidence="4">9E7_DIV0242</strain>
    </source>
</reference>
<dbReference type="RefSeq" id="WP_086349339.1">
    <property type="nucleotide sequence ID" value="NZ_CP147247.1"/>
</dbReference>
<accession>A0A242K821</accession>
<evidence type="ECO:0000313" key="4">
    <source>
        <dbReference type="EMBL" id="WYJ92395.1"/>
    </source>
</evidence>
<dbReference type="EMBL" id="CP147247">
    <property type="protein sequence ID" value="WYJ92395.1"/>
    <property type="molecule type" value="Genomic_DNA"/>
</dbReference>
<dbReference type="InterPro" id="IPR027994">
    <property type="entry name" value="WxL_dom"/>
</dbReference>
<proteinExistence type="predicted"/>
<feature type="chain" id="PRO_5038575036" description="WxL domain-containing protein" evidence="1">
    <location>
        <begin position="27"/>
        <end position="268"/>
    </location>
</feature>
<dbReference type="Pfam" id="PF13731">
    <property type="entry name" value="WxL"/>
    <property type="match status" value="1"/>
</dbReference>
<sequence>MKITKLLSAVVLFSTSLLFFCGQTAAAEEGVNQDAVIEFTNGTEIDHIVDPEHPEIPVNPGESPSTSGRLRLDFVPQLNFSANAIADEEVSYPVNAQLFLDDTSPRGNFIQVSDYRTTATAQGWTLQVRQESQFTNSNTTNSSLNGAVLSFDKSWTSTPNSTTGAPVVSSEVIRLNNIGDTYVLANAEKNNGAGTWSISFGASPEHTNGQASTLTPKVGKDGAPLLDAAFNNQQVHENSAIKLTVPKGTTVDPVPYSTVITWILAELP</sequence>
<name>A0A242K821_9ENTE</name>
<organism evidence="3">
    <name type="scientific">Candidatus Enterococcus clewellii</name>
    <dbReference type="NCBI Taxonomy" id="1834193"/>
    <lineage>
        <taxon>Bacteria</taxon>
        <taxon>Bacillati</taxon>
        <taxon>Bacillota</taxon>
        <taxon>Bacilli</taxon>
        <taxon>Lactobacillales</taxon>
        <taxon>Enterococcaceae</taxon>
        <taxon>Enterococcus</taxon>
    </lineage>
</organism>
<evidence type="ECO:0000313" key="3">
    <source>
        <dbReference type="EMBL" id="OTP16075.1"/>
    </source>
</evidence>
<feature type="domain" description="WxL" evidence="2">
    <location>
        <begin position="29"/>
        <end position="268"/>
    </location>
</feature>
<dbReference type="OrthoDB" id="2339326at2"/>
<reference evidence="4" key="2">
    <citation type="submission" date="2017-05" db="EMBL/GenBank/DDBJ databases">
        <authorList>
            <consortium name="The Broad Institute Genomics Platform"/>
            <consortium name="The Broad Institute Genomic Center for Infectious Diseases"/>
            <person name="Earl A."/>
            <person name="Manson A."/>
            <person name="Schwartman J."/>
            <person name="Gilmore M."/>
            <person name="Abouelleil A."/>
            <person name="Cao P."/>
            <person name="Chapman S."/>
            <person name="Cusick C."/>
            <person name="Shea T."/>
            <person name="Young S."/>
            <person name="Neafsey D."/>
            <person name="Nusbaum C."/>
            <person name="Birren B."/>
        </authorList>
    </citation>
    <scope>NUCLEOTIDE SEQUENCE</scope>
    <source>
        <strain evidence="4">9E7_DIV0242</strain>
    </source>
</reference>
<dbReference type="Proteomes" id="UP000195141">
    <property type="component" value="Chromosome"/>
</dbReference>